<dbReference type="Pfam" id="PF00079">
    <property type="entry name" value="Serpin"/>
    <property type="match status" value="1"/>
</dbReference>
<dbReference type="eggNOG" id="KOG2392">
    <property type="taxonomic scope" value="Eukaryota"/>
</dbReference>
<sequence length="354" mass="39921">MSEKSSNLPAGPGPDFFTCPKIGVPPRMEPSPIMTREMLLGLKLLHEQDYSKPFVVSPSSIAQVRALYELARGNGVQENQLKKEKPLINANLILQAAHIFCKDDSQNAQPNIFSVVDFHNNPHVTINETISSKTKFAIQKLLNQDELKDDTDILLASALFFKAAFRGKREFPTSSRKVFYKKAGQKRQQKYWTISNFAGTNQDPDFEVYTSNSILGRTFKFSIICPKKDFNLPKIAKKLDADRLKYLLDTTEEMMMTLHIPMIQLESKSGVREASQFLGDGVGDGKKVRIAHAAAVKFDKLVMPTRKTTKARASKSLYSGEDETVHVYPEFTANQPFIWTISKGDHLILMGYYC</sequence>
<feature type="domain" description="Serpin" evidence="2">
    <location>
        <begin position="113"/>
        <end position="271"/>
    </location>
</feature>
<dbReference type="PANTHER" id="PTHR11461:SF211">
    <property type="entry name" value="GH10112P-RELATED"/>
    <property type="match status" value="1"/>
</dbReference>
<dbReference type="STRING" id="135651.G0MA03"/>
<dbReference type="InterPro" id="IPR042185">
    <property type="entry name" value="Serpin_sf_2"/>
</dbReference>
<dbReference type="AlphaFoldDB" id="G0MA03"/>
<evidence type="ECO:0000313" key="4">
    <source>
        <dbReference type="Proteomes" id="UP000008068"/>
    </source>
</evidence>
<organism evidence="4">
    <name type="scientific">Caenorhabditis brenneri</name>
    <name type="common">Nematode worm</name>
    <dbReference type="NCBI Taxonomy" id="135651"/>
    <lineage>
        <taxon>Eukaryota</taxon>
        <taxon>Metazoa</taxon>
        <taxon>Ecdysozoa</taxon>
        <taxon>Nematoda</taxon>
        <taxon>Chromadorea</taxon>
        <taxon>Rhabditida</taxon>
        <taxon>Rhabditina</taxon>
        <taxon>Rhabditomorpha</taxon>
        <taxon>Rhabditoidea</taxon>
        <taxon>Rhabditidae</taxon>
        <taxon>Peloderinae</taxon>
        <taxon>Caenorhabditis</taxon>
    </lineage>
</organism>
<name>G0MA03_CAEBE</name>
<dbReference type="EMBL" id="GL379787">
    <property type="protein sequence ID" value="EGT30692.1"/>
    <property type="molecule type" value="Genomic_DNA"/>
</dbReference>
<dbReference type="Proteomes" id="UP000008068">
    <property type="component" value="Unassembled WGS sequence"/>
</dbReference>
<comment type="similarity">
    <text evidence="1">Belongs to the serpin family.</text>
</comment>
<dbReference type="InterPro" id="IPR023796">
    <property type="entry name" value="Serpin_dom"/>
</dbReference>
<dbReference type="PANTHER" id="PTHR11461">
    <property type="entry name" value="SERINE PROTEASE INHIBITOR, SERPIN"/>
    <property type="match status" value="1"/>
</dbReference>
<dbReference type="GO" id="GO:0005615">
    <property type="term" value="C:extracellular space"/>
    <property type="evidence" value="ECO:0007669"/>
    <property type="project" value="InterPro"/>
</dbReference>
<evidence type="ECO:0000313" key="3">
    <source>
        <dbReference type="EMBL" id="EGT30692.1"/>
    </source>
</evidence>
<dbReference type="InParanoid" id="G0MA03"/>
<dbReference type="SUPFAM" id="SSF56574">
    <property type="entry name" value="Serpins"/>
    <property type="match status" value="1"/>
</dbReference>
<keyword evidence="4" id="KW-1185">Reference proteome</keyword>
<dbReference type="Gene3D" id="3.30.497.10">
    <property type="entry name" value="Antithrombin, subunit I, domain 2"/>
    <property type="match status" value="1"/>
</dbReference>
<dbReference type="Gene3D" id="2.30.39.10">
    <property type="entry name" value="Alpha-1-antitrypsin, domain 1"/>
    <property type="match status" value="1"/>
</dbReference>
<evidence type="ECO:0000256" key="1">
    <source>
        <dbReference type="ARBA" id="ARBA00009500"/>
    </source>
</evidence>
<dbReference type="InterPro" id="IPR042178">
    <property type="entry name" value="Serpin_sf_1"/>
</dbReference>
<evidence type="ECO:0000259" key="2">
    <source>
        <dbReference type="Pfam" id="PF00079"/>
    </source>
</evidence>
<gene>
    <name evidence="3" type="ORF">CAEBREN_03007</name>
</gene>
<dbReference type="InterPro" id="IPR000215">
    <property type="entry name" value="Serpin_fam"/>
</dbReference>
<dbReference type="InterPro" id="IPR036186">
    <property type="entry name" value="Serpin_sf"/>
</dbReference>
<reference evidence="4" key="1">
    <citation type="submission" date="2011-07" db="EMBL/GenBank/DDBJ databases">
        <authorList>
            <consortium name="Caenorhabditis brenneri Sequencing and Analysis Consortium"/>
            <person name="Wilson R.K."/>
        </authorList>
    </citation>
    <scope>NUCLEOTIDE SEQUENCE [LARGE SCALE GENOMIC DNA]</scope>
    <source>
        <strain evidence="4">PB2801</strain>
    </source>
</reference>
<proteinExistence type="inferred from homology"/>
<dbReference type="GO" id="GO:0004867">
    <property type="term" value="F:serine-type endopeptidase inhibitor activity"/>
    <property type="evidence" value="ECO:0007669"/>
    <property type="project" value="InterPro"/>
</dbReference>
<dbReference type="HOGENOM" id="CLU_055886_0_0_1"/>
<protein>
    <recommendedName>
        <fullName evidence="2">Serpin domain-containing protein</fullName>
    </recommendedName>
</protein>
<accession>G0MA03</accession>